<keyword evidence="1" id="KW-1133">Transmembrane helix</keyword>
<name>A0A1B7Z1A4_9FLAO</name>
<comment type="caution">
    <text evidence="2">The sequence shown here is derived from an EMBL/GenBank/DDBJ whole genome shotgun (WGS) entry which is preliminary data.</text>
</comment>
<dbReference type="Proteomes" id="UP000092164">
    <property type="component" value="Unassembled WGS sequence"/>
</dbReference>
<feature type="transmembrane region" description="Helical" evidence="1">
    <location>
        <begin position="26"/>
        <end position="47"/>
    </location>
</feature>
<gene>
    <name evidence="2" type="ORF">A9200_08725</name>
</gene>
<keyword evidence="3" id="KW-1185">Reference proteome</keyword>
<keyword evidence="1" id="KW-0812">Transmembrane</keyword>
<reference evidence="3" key="1">
    <citation type="submission" date="2016-06" db="EMBL/GenBank/DDBJ databases">
        <authorList>
            <person name="Zhan P."/>
        </authorList>
    </citation>
    <scope>NUCLEOTIDE SEQUENCE [LARGE SCALE GENOMIC DNA]</scope>
    <source>
        <strain evidence="3">T28</strain>
    </source>
</reference>
<dbReference type="AlphaFoldDB" id="A0A1B7Z1A4"/>
<keyword evidence="1" id="KW-0472">Membrane</keyword>
<accession>A0A1B7Z1A4</accession>
<evidence type="ECO:0000313" key="3">
    <source>
        <dbReference type="Proteomes" id="UP000092164"/>
    </source>
</evidence>
<sequence>MELRSKQTKTSLHLHLATAKNKLKPFLTAVALSISIQAKGLCFLAFYNNIKFEKMKSLKYLMVAICAVRNG</sequence>
<protein>
    <submittedName>
        <fullName evidence="2">Uncharacterized protein</fullName>
    </submittedName>
</protein>
<proteinExistence type="predicted"/>
<dbReference type="KEGG" id="mart:BTR34_12835"/>
<evidence type="ECO:0000313" key="2">
    <source>
        <dbReference type="EMBL" id="OBR36501.1"/>
    </source>
</evidence>
<evidence type="ECO:0000256" key="1">
    <source>
        <dbReference type="SAM" id="Phobius"/>
    </source>
</evidence>
<organism evidence="2 3">
    <name type="scientific">Maribacter hydrothermalis</name>
    <dbReference type="NCBI Taxonomy" id="1836467"/>
    <lineage>
        <taxon>Bacteria</taxon>
        <taxon>Pseudomonadati</taxon>
        <taxon>Bacteroidota</taxon>
        <taxon>Flavobacteriia</taxon>
        <taxon>Flavobacteriales</taxon>
        <taxon>Flavobacteriaceae</taxon>
        <taxon>Maribacter</taxon>
    </lineage>
</organism>
<dbReference type="EMBL" id="LZFP01000045">
    <property type="protein sequence ID" value="OBR36501.1"/>
    <property type="molecule type" value="Genomic_DNA"/>
</dbReference>